<dbReference type="Gene3D" id="1.10.287.560">
    <property type="entry name" value="Histidine kinase CheA-like, homodimeric domain"/>
    <property type="match status" value="1"/>
</dbReference>
<comment type="caution">
    <text evidence="18">The sequence shown here is derived from an EMBL/GenBank/DDBJ whole genome shotgun (WGS) entry which is preliminary data.</text>
</comment>
<evidence type="ECO:0000256" key="2">
    <source>
        <dbReference type="ARBA" id="ARBA00004496"/>
    </source>
</evidence>
<dbReference type="PROSITE" id="PS50894">
    <property type="entry name" value="HPT"/>
    <property type="match status" value="1"/>
</dbReference>
<dbReference type="PROSITE" id="PS50851">
    <property type="entry name" value="CHEW"/>
    <property type="match status" value="1"/>
</dbReference>
<dbReference type="SUPFAM" id="SSF55874">
    <property type="entry name" value="ATPase domain of HSP90 chaperone/DNA topoisomerase II/histidine kinase"/>
    <property type="match status" value="1"/>
</dbReference>
<dbReference type="PROSITE" id="PS50109">
    <property type="entry name" value="HIS_KIN"/>
    <property type="match status" value="1"/>
</dbReference>
<evidence type="ECO:0000256" key="6">
    <source>
        <dbReference type="ARBA" id="ARBA00022500"/>
    </source>
</evidence>
<dbReference type="InterPro" id="IPR004358">
    <property type="entry name" value="Sig_transdc_His_kin-like_C"/>
</dbReference>
<evidence type="ECO:0000256" key="7">
    <source>
        <dbReference type="ARBA" id="ARBA00022553"/>
    </source>
</evidence>
<dbReference type="SUPFAM" id="SSF55052">
    <property type="entry name" value="CheY-binding domain of CheA"/>
    <property type="match status" value="1"/>
</dbReference>
<dbReference type="InterPro" id="IPR036061">
    <property type="entry name" value="CheW-like_dom_sf"/>
</dbReference>
<dbReference type="PANTHER" id="PTHR43395:SF10">
    <property type="entry name" value="CHEMOTAXIS PROTEIN CHEA"/>
    <property type="match status" value="1"/>
</dbReference>
<dbReference type="Proteomes" id="UP001623592">
    <property type="component" value="Unassembled WGS sequence"/>
</dbReference>
<dbReference type="InterPro" id="IPR004105">
    <property type="entry name" value="CheA-like_dim"/>
</dbReference>
<dbReference type="InterPro" id="IPR051315">
    <property type="entry name" value="Bact_Chemotaxis_CheA"/>
</dbReference>
<evidence type="ECO:0000259" key="17">
    <source>
        <dbReference type="PROSITE" id="PS50894"/>
    </source>
</evidence>
<keyword evidence="10" id="KW-0418">Kinase</keyword>
<dbReference type="CDD" id="cd16916">
    <property type="entry name" value="HATPase_CheA-like"/>
    <property type="match status" value="1"/>
</dbReference>
<feature type="domain" description="CheW-like" evidence="16">
    <location>
        <begin position="539"/>
        <end position="676"/>
    </location>
</feature>
<dbReference type="Gene3D" id="3.30.70.1110">
    <property type="entry name" value="Histidine kinase CheA-like, P2 response regulator-binding domain"/>
    <property type="match status" value="1"/>
</dbReference>
<dbReference type="SMART" id="SM01231">
    <property type="entry name" value="H-kinase_dim"/>
    <property type="match status" value="1"/>
</dbReference>
<dbReference type="Gene3D" id="1.20.120.160">
    <property type="entry name" value="HPT domain"/>
    <property type="match status" value="1"/>
</dbReference>
<dbReference type="InterPro" id="IPR036097">
    <property type="entry name" value="HisK_dim/P_sf"/>
</dbReference>
<dbReference type="InterPro" id="IPR005467">
    <property type="entry name" value="His_kinase_dom"/>
</dbReference>
<dbReference type="SUPFAM" id="SSF50341">
    <property type="entry name" value="CheW-like"/>
    <property type="match status" value="1"/>
</dbReference>
<evidence type="ECO:0000256" key="4">
    <source>
        <dbReference type="ARBA" id="ARBA00021495"/>
    </source>
</evidence>
<evidence type="ECO:0000313" key="19">
    <source>
        <dbReference type="Proteomes" id="UP001623592"/>
    </source>
</evidence>
<dbReference type="PANTHER" id="PTHR43395">
    <property type="entry name" value="SENSOR HISTIDINE KINASE CHEA"/>
    <property type="match status" value="1"/>
</dbReference>
<keyword evidence="19" id="KW-1185">Reference proteome</keyword>
<proteinExistence type="predicted"/>
<dbReference type="SMART" id="SM00073">
    <property type="entry name" value="HPT"/>
    <property type="match status" value="1"/>
</dbReference>
<dbReference type="Pfam" id="PF01627">
    <property type="entry name" value="Hpt"/>
    <property type="match status" value="1"/>
</dbReference>
<evidence type="ECO:0000256" key="12">
    <source>
        <dbReference type="ARBA" id="ARBA00023012"/>
    </source>
</evidence>
<dbReference type="InterPro" id="IPR035891">
    <property type="entry name" value="CheY-binding_CheA"/>
</dbReference>
<sequence>MLEMYIFETSQFIDQLEAIILDNENSNGYSNEDINEIFRIMHTIKGSSAMMLFNDVSTLAHSMEDIFYFFRENNPENVDYSALADLLFESIDFIKVELEKIKNGDEVDGKSSELIDQNHKFLEKLKGNSTEVVEEKTEKSNTKQQYYIESDKKNVLLSNNTYKAVIFFDDDCEMENIRAYTVISSIKEFTDEVHYLPEDIIEDDDTAKVIRESGFQVIFKTDKAYEEVSEILNQTVMLRKLELVKLEDDDEFKQFNKSVKENIKESPIKKPVVVEKKSSSEAHNSGVQEMISVNIKKVDKLMDLVGEMVIAEAMVIQNPDLYGLELENFKKSARQLHKITSELQDIVMSIRMVPLAPTLNKMNRVVRDMKKKLDKEVKLKLIGEDTEVDKNIIEHISDPLMHLVRNCVDHGIETKEDRVKSGKSEEGLITIEAKNLGSYVIITISDDGAGLNKEKILEKAVKNNMLTKSQEEMSDNEIYNLIFLPGFSTNDNVTEFSGRGVGMDVVSRNLSEIGGYTYVNSTEGEGTIFTLKIPLTLAIIDGMNVKVGDSYYTIPISNIRQSFRPKNEDIIKDLNGNEMVMIRGECYTVFRIHEIYDIKTDIDDLSRGIIIVVEQDDKIACLFVDELVGQQQVVIKALPSYIKNIKKIDGLSGCTLLGNGSISLIIDVAGIIQQRA</sequence>
<dbReference type="Pfam" id="PF02518">
    <property type="entry name" value="HATPase_c"/>
    <property type="match status" value="1"/>
</dbReference>
<dbReference type="Pfam" id="PF07194">
    <property type="entry name" value="P2"/>
    <property type="match status" value="1"/>
</dbReference>
<dbReference type="InterPro" id="IPR037006">
    <property type="entry name" value="CheA-like_homodim_sf"/>
</dbReference>
<evidence type="ECO:0000256" key="14">
    <source>
        <dbReference type="PROSITE-ProRule" id="PRU00110"/>
    </source>
</evidence>
<keyword evidence="12" id="KW-0902">Two-component regulatory system</keyword>
<keyword evidence="8" id="KW-0808">Transferase</keyword>
<dbReference type="InterPro" id="IPR036890">
    <property type="entry name" value="HATPase_C_sf"/>
</dbReference>
<keyword evidence="7 14" id="KW-0597">Phosphoprotein</keyword>
<dbReference type="InterPro" id="IPR003594">
    <property type="entry name" value="HATPase_dom"/>
</dbReference>
<comment type="function">
    <text evidence="13">Involved in the transmission of sensory signals from the chemoreceptors to the flagellar motors. CheA is autophosphorylated; it can transfer its phosphate group to either CheB or CheY.</text>
</comment>
<protein>
    <recommendedName>
        <fullName evidence="4">Chemotaxis protein CheA</fullName>
        <ecNumber evidence="3">2.7.13.3</ecNumber>
    </recommendedName>
</protein>
<name>A0ABW8TCH0_9CLOT</name>
<dbReference type="InterPro" id="IPR036641">
    <property type="entry name" value="HPT_dom_sf"/>
</dbReference>
<dbReference type="InterPro" id="IPR010808">
    <property type="entry name" value="CheA_P2-bd"/>
</dbReference>
<dbReference type="Pfam" id="PF01584">
    <property type="entry name" value="CheW"/>
    <property type="match status" value="1"/>
</dbReference>
<evidence type="ECO:0000313" key="18">
    <source>
        <dbReference type="EMBL" id="MFL0250191.1"/>
    </source>
</evidence>
<keyword evidence="9" id="KW-0547">Nucleotide-binding</keyword>
<dbReference type="Gene3D" id="2.30.30.40">
    <property type="entry name" value="SH3 Domains"/>
    <property type="match status" value="1"/>
</dbReference>
<evidence type="ECO:0000256" key="9">
    <source>
        <dbReference type="ARBA" id="ARBA00022741"/>
    </source>
</evidence>
<dbReference type="CDD" id="cd00088">
    <property type="entry name" value="HPT"/>
    <property type="match status" value="1"/>
</dbReference>
<dbReference type="SMART" id="SM00260">
    <property type="entry name" value="CheW"/>
    <property type="match status" value="1"/>
</dbReference>
<dbReference type="Pfam" id="PF02895">
    <property type="entry name" value="H-kinase_dim"/>
    <property type="match status" value="1"/>
</dbReference>
<evidence type="ECO:0000256" key="11">
    <source>
        <dbReference type="ARBA" id="ARBA00022840"/>
    </source>
</evidence>
<feature type="domain" description="Histidine kinase" evidence="15">
    <location>
        <begin position="332"/>
        <end position="537"/>
    </location>
</feature>
<dbReference type="PRINTS" id="PR00344">
    <property type="entry name" value="BCTRLSENSOR"/>
</dbReference>
<comment type="subcellular location">
    <subcellularLocation>
        <location evidence="2">Cytoplasm</location>
    </subcellularLocation>
</comment>
<keyword evidence="6" id="KW-0145">Chemotaxis</keyword>
<evidence type="ECO:0000256" key="10">
    <source>
        <dbReference type="ARBA" id="ARBA00022777"/>
    </source>
</evidence>
<dbReference type="EMBL" id="JBJIAA010000005">
    <property type="protein sequence ID" value="MFL0250191.1"/>
    <property type="molecule type" value="Genomic_DNA"/>
</dbReference>
<dbReference type="InterPro" id="IPR002545">
    <property type="entry name" value="CheW-lke_dom"/>
</dbReference>
<evidence type="ECO:0000256" key="3">
    <source>
        <dbReference type="ARBA" id="ARBA00012438"/>
    </source>
</evidence>
<evidence type="ECO:0000256" key="1">
    <source>
        <dbReference type="ARBA" id="ARBA00000085"/>
    </source>
</evidence>
<organism evidence="18 19">
    <name type="scientific">Clostridium neuense</name>
    <dbReference type="NCBI Taxonomy" id="1728934"/>
    <lineage>
        <taxon>Bacteria</taxon>
        <taxon>Bacillati</taxon>
        <taxon>Bacillota</taxon>
        <taxon>Clostridia</taxon>
        <taxon>Eubacteriales</taxon>
        <taxon>Clostridiaceae</taxon>
        <taxon>Clostridium</taxon>
    </lineage>
</organism>
<dbReference type="SMART" id="SM00387">
    <property type="entry name" value="HATPase_c"/>
    <property type="match status" value="1"/>
</dbReference>
<dbReference type="EC" id="2.7.13.3" evidence="3"/>
<keyword evidence="5" id="KW-0963">Cytoplasm</keyword>
<accession>A0ABW8TCH0</accession>
<dbReference type="InterPro" id="IPR037052">
    <property type="entry name" value="CheA-like_P2_sf"/>
</dbReference>
<evidence type="ECO:0000256" key="8">
    <source>
        <dbReference type="ARBA" id="ARBA00022679"/>
    </source>
</evidence>
<feature type="domain" description="HPt" evidence="17">
    <location>
        <begin position="1"/>
        <end position="101"/>
    </location>
</feature>
<dbReference type="SUPFAM" id="SSF47384">
    <property type="entry name" value="Homodimeric domain of signal transducing histidine kinase"/>
    <property type="match status" value="1"/>
</dbReference>
<comment type="catalytic activity">
    <reaction evidence="1">
        <text>ATP + protein L-histidine = ADP + protein N-phospho-L-histidine.</text>
        <dbReference type="EC" id="2.7.13.3"/>
    </reaction>
</comment>
<evidence type="ECO:0000256" key="13">
    <source>
        <dbReference type="ARBA" id="ARBA00035100"/>
    </source>
</evidence>
<dbReference type="InterPro" id="IPR008207">
    <property type="entry name" value="Sig_transdc_His_kin_Hpt_dom"/>
</dbReference>
<dbReference type="Gene3D" id="3.30.565.10">
    <property type="entry name" value="Histidine kinase-like ATPase, C-terminal domain"/>
    <property type="match status" value="1"/>
</dbReference>
<feature type="modified residue" description="Phosphohistidine" evidence="14">
    <location>
        <position position="42"/>
    </location>
</feature>
<evidence type="ECO:0000259" key="16">
    <source>
        <dbReference type="PROSITE" id="PS50851"/>
    </source>
</evidence>
<dbReference type="SUPFAM" id="SSF47226">
    <property type="entry name" value="Histidine-containing phosphotransfer domain, HPT domain"/>
    <property type="match status" value="1"/>
</dbReference>
<evidence type="ECO:0000256" key="5">
    <source>
        <dbReference type="ARBA" id="ARBA00022490"/>
    </source>
</evidence>
<reference evidence="18 19" key="1">
    <citation type="submission" date="2024-11" db="EMBL/GenBank/DDBJ databases">
        <authorList>
            <person name="Heng Y.C."/>
            <person name="Lim A.C.H."/>
            <person name="Lee J.K.Y."/>
            <person name="Kittelmann S."/>
        </authorList>
    </citation>
    <scope>NUCLEOTIDE SEQUENCE [LARGE SCALE GENOMIC DNA]</scope>
    <source>
        <strain evidence="18 19">WILCCON 0114</strain>
    </source>
</reference>
<dbReference type="RefSeq" id="WP_406787010.1">
    <property type="nucleotide sequence ID" value="NZ_JBJIAA010000005.1"/>
</dbReference>
<gene>
    <name evidence="18" type="ORF">ACJDT4_07125</name>
</gene>
<keyword evidence="11" id="KW-0067">ATP-binding</keyword>
<evidence type="ECO:0000259" key="15">
    <source>
        <dbReference type="PROSITE" id="PS50109"/>
    </source>
</evidence>